<dbReference type="Proteomes" id="UP001610563">
    <property type="component" value="Unassembled WGS sequence"/>
</dbReference>
<name>A0ABR4GKI6_9EURO</name>
<comment type="caution">
    <text evidence="2">The sequence shown here is derived from an EMBL/GenBank/DDBJ whole genome shotgun (WGS) entry which is preliminary data.</text>
</comment>
<dbReference type="InterPro" id="IPR008011">
    <property type="entry name" value="Complex1_LYR_dom"/>
</dbReference>
<keyword evidence="3" id="KW-1185">Reference proteome</keyword>
<evidence type="ECO:0000259" key="1">
    <source>
        <dbReference type="Pfam" id="PF05347"/>
    </source>
</evidence>
<dbReference type="InterPro" id="IPR046896">
    <property type="entry name" value="Cup1-like_N"/>
</dbReference>
<evidence type="ECO:0000313" key="3">
    <source>
        <dbReference type="Proteomes" id="UP001610563"/>
    </source>
</evidence>
<protein>
    <recommendedName>
        <fullName evidence="1">Complex 1 LYR protein domain-containing protein</fullName>
    </recommendedName>
</protein>
<sequence length="292" mass="33558">MMKHRVFVPKSSSVHRFACLALYRALLRQCNQISSTAPKLSAAESHIRDRFRRYKDLQSPSQTANALKAGYEGLDLLHSAVQGNEKDSGFLQSILSHAESAKETKRTVQAAIAERLPVKPPTRKQLKAQENRRLQEMTARRHPDTTPILSRPRPVVSGRRHVPFLVNACGVPFLRIKKPQPLNLSRVIHRKIVQRWRLVQHRERLMHELYFAEDEDDWDSLTIGFEQETWYNAVRDSYDDTVNKIQAIDDKNIARSEAMWEVVLAEREMAIKEKLATEENQAAKKGQFSAAT</sequence>
<dbReference type="CDD" id="cd20273">
    <property type="entry name" value="Complex1_LYR_unchar"/>
    <property type="match status" value="1"/>
</dbReference>
<reference evidence="2 3" key="1">
    <citation type="submission" date="2024-07" db="EMBL/GenBank/DDBJ databases">
        <title>Section-level genome sequencing and comparative genomics of Aspergillus sections Usti and Cavernicolus.</title>
        <authorList>
            <consortium name="Lawrence Berkeley National Laboratory"/>
            <person name="Nybo J.L."/>
            <person name="Vesth T.C."/>
            <person name="Theobald S."/>
            <person name="Frisvad J.C."/>
            <person name="Larsen T.O."/>
            <person name="Kjaerboelling I."/>
            <person name="Rothschild-Mancinelli K."/>
            <person name="Lyhne E.K."/>
            <person name="Kogle M.E."/>
            <person name="Barry K."/>
            <person name="Clum A."/>
            <person name="Na H."/>
            <person name="Ledsgaard L."/>
            <person name="Lin J."/>
            <person name="Lipzen A."/>
            <person name="Kuo A."/>
            <person name="Riley R."/>
            <person name="Mondo S."/>
            <person name="Labutti K."/>
            <person name="Haridas S."/>
            <person name="Pangalinan J."/>
            <person name="Salamov A.A."/>
            <person name="Simmons B.A."/>
            <person name="Magnuson J.K."/>
            <person name="Chen J."/>
            <person name="Drula E."/>
            <person name="Henrissat B."/>
            <person name="Wiebenga A."/>
            <person name="Lubbers R.J."/>
            <person name="Gomes A.C."/>
            <person name="Makela M.R."/>
            <person name="Stajich J."/>
            <person name="Grigoriev I.V."/>
            <person name="Mortensen U.H."/>
            <person name="De Vries R.P."/>
            <person name="Baker S.E."/>
            <person name="Andersen M.R."/>
        </authorList>
    </citation>
    <scope>NUCLEOTIDE SEQUENCE [LARGE SCALE GENOMIC DNA]</scope>
    <source>
        <strain evidence="2 3">CBS 209.92</strain>
    </source>
</reference>
<proteinExistence type="predicted"/>
<dbReference type="Pfam" id="PF05347">
    <property type="entry name" value="Complex1_LYR"/>
    <property type="match status" value="1"/>
</dbReference>
<gene>
    <name evidence="2" type="ORF">BJX66DRAFT_293145</name>
</gene>
<organism evidence="2 3">
    <name type="scientific">Aspergillus keveii</name>
    <dbReference type="NCBI Taxonomy" id="714993"/>
    <lineage>
        <taxon>Eukaryota</taxon>
        <taxon>Fungi</taxon>
        <taxon>Dikarya</taxon>
        <taxon>Ascomycota</taxon>
        <taxon>Pezizomycotina</taxon>
        <taxon>Eurotiomycetes</taxon>
        <taxon>Eurotiomycetidae</taxon>
        <taxon>Eurotiales</taxon>
        <taxon>Aspergillaceae</taxon>
        <taxon>Aspergillus</taxon>
        <taxon>Aspergillus subgen. Nidulantes</taxon>
    </lineage>
</organism>
<feature type="domain" description="Complex 1 LYR protein" evidence="1">
    <location>
        <begin position="18"/>
        <end position="75"/>
    </location>
</feature>
<evidence type="ECO:0000313" key="2">
    <source>
        <dbReference type="EMBL" id="KAL2799571.1"/>
    </source>
</evidence>
<accession>A0ABR4GKI6</accession>
<dbReference type="EMBL" id="JBFTWV010000007">
    <property type="protein sequence ID" value="KAL2799571.1"/>
    <property type="molecule type" value="Genomic_DNA"/>
</dbReference>